<reference evidence="1 2" key="1">
    <citation type="journal article" date="2010" name="PLoS ONE">
        <title>Genome erosion in a nitrogen-fixing vertically transmitted endosymbiotic multicellular cyanobacterium.</title>
        <authorList>
            <person name="Ran L."/>
            <person name="Larsson J."/>
            <person name="Vigil-Stenman T."/>
            <person name="Nylander J.A."/>
            <person name="Ininbergs K."/>
            <person name="Zheng W.W."/>
            <person name="Lapidus A."/>
            <person name="Lowry S."/>
            <person name="Haselkorn R."/>
            <person name="Bergman B."/>
        </authorList>
    </citation>
    <scope>NUCLEOTIDE SEQUENCE [LARGE SCALE GENOMIC DNA]</scope>
    <source>
        <strain evidence="1 2">0708</strain>
    </source>
</reference>
<dbReference type="NCBIfam" id="NF045598">
    <property type="entry name" value="asr1405_asl0597"/>
    <property type="match status" value="1"/>
</dbReference>
<evidence type="ECO:0000313" key="2">
    <source>
        <dbReference type="Proteomes" id="UP000001511"/>
    </source>
</evidence>
<dbReference type="HOGENOM" id="CLU_174106_0_0_3"/>
<name>D7E0F6_NOSA0</name>
<organism evidence="1 2">
    <name type="scientific">Nostoc azollae (strain 0708)</name>
    <name type="common">Anabaena azollae (strain 0708)</name>
    <dbReference type="NCBI Taxonomy" id="551115"/>
    <lineage>
        <taxon>Bacteria</taxon>
        <taxon>Bacillati</taxon>
        <taxon>Cyanobacteriota</taxon>
        <taxon>Cyanophyceae</taxon>
        <taxon>Nostocales</taxon>
        <taxon>Nostocaceae</taxon>
        <taxon>Trichormus</taxon>
    </lineage>
</organism>
<keyword evidence="2" id="KW-1185">Reference proteome</keyword>
<sequence length="78" mass="9446">MEEKKVIDINWADRWQVYQRLRQLDIPCTCEVNQPLRVEIATPISALQAWSVMRQITASRQDRIRSLERCWCMRHNNF</sequence>
<evidence type="ECO:0000313" key="1">
    <source>
        <dbReference type="EMBL" id="ADI63065.1"/>
    </source>
</evidence>
<proteinExistence type="predicted"/>
<gene>
    <name evidence="1" type="ordered locus">Aazo_0569</name>
</gene>
<dbReference type="Proteomes" id="UP000001511">
    <property type="component" value="Chromosome"/>
</dbReference>
<dbReference type="eggNOG" id="ENOG5032YWI">
    <property type="taxonomic scope" value="Bacteria"/>
</dbReference>
<accession>D7E0F6</accession>
<dbReference type="STRING" id="551115.Aazo_0569"/>
<dbReference type="AlphaFoldDB" id="D7E0F6"/>
<dbReference type="KEGG" id="naz:Aazo_0569"/>
<dbReference type="EMBL" id="CP002059">
    <property type="protein sequence ID" value="ADI63065.1"/>
    <property type="molecule type" value="Genomic_DNA"/>
</dbReference>
<dbReference type="InterPro" id="IPR054637">
    <property type="entry name" value="Asr1405_Asl0597-like"/>
</dbReference>
<protein>
    <submittedName>
        <fullName evidence="1">Uncharacterized protein</fullName>
    </submittedName>
</protein>
<dbReference type="OrthoDB" id="515027at2"/>
<dbReference type="RefSeq" id="WP_013190084.1">
    <property type="nucleotide sequence ID" value="NC_014248.1"/>
</dbReference>